<dbReference type="SUPFAM" id="SSF103025">
    <property type="entry name" value="Folate-binding domain"/>
    <property type="match status" value="1"/>
</dbReference>
<dbReference type="Proteomes" id="UP000534870">
    <property type="component" value="Unassembled WGS sequence"/>
</dbReference>
<sequence>MPDMSPHAVTIRPLAPWQIVDIAPFRCNPSSLAAILADAGFPAPEAGRTAVNATGRTAWAGRGHYFAIAPAGAPDIAARLRPLCAERAALTTQGDGRCAFRIGGERSAAFLASTTGIDLHPGIFRDGDVALGQIGHIGVHFWRTGEEGFDCLVFRSLANALHHHLTEAAAMFAAC</sequence>
<protein>
    <recommendedName>
        <fullName evidence="3">Sarcosine oxidase subunit gamma</fullName>
    </recommendedName>
</protein>
<organism evidence="1 2">
    <name type="scientific">Nguyenibacter vanlangensis</name>
    <dbReference type="NCBI Taxonomy" id="1216886"/>
    <lineage>
        <taxon>Bacteria</taxon>
        <taxon>Pseudomonadati</taxon>
        <taxon>Pseudomonadota</taxon>
        <taxon>Alphaproteobacteria</taxon>
        <taxon>Acetobacterales</taxon>
        <taxon>Acetobacteraceae</taxon>
        <taxon>Nguyenibacter</taxon>
    </lineage>
</organism>
<evidence type="ECO:0008006" key="3">
    <source>
        <dbReference type="Google" id="ProtNLM"/>
    </source>
</evidence>
<dbReference type="InterPro" id="IPR027266">
    <property type="entry name" value="TrmE/GcvT-like"/>
</dbReference>
<comment type="caution">
    <text evidence="1">The sequence shown here is derived from an EMBL/GenBank/DDBJ whole genome shotgun (WGS) entry which is preliminary data.</text>
</comment>
<name>A0A7Y7IU70_9PROT</name>
<accession>A0A7Y7IU70</accession>
<gene>
    <name evidence="1" type="ORF">HUK84_01835</name>
</gene>
<dbReference type="Gene3D" id="3.30.70.1520">
    <property type="entry name" value="Heterotetrameric sarcosine oxidase"/>
    <property type="match status" value="1"/>
</dbReference>
<dbReference type="AlphaFoldDB" id="A0A7Y7IU70"/>
<dbReference type="EMBL" id="JABXXP010000008">
    <property type="protein sequence ID" value="NVN09900.1"/>
    <property type="molecule type" value="Genomic_DNA"/>
</dbReference>
<proteinExistence type="predicted"/>
<evidence type="ECO:0000313" key="2">
    <source>
        <dbReference type="Proteomes" id="UP000534870"/>
    </source>
</evidence>
<evidence type="ECO:0000313" key="1">
    <source>
        <dbReference type="EMBL" id="NVN09900.1"/>
    </source>
</evidence>
<reference evidence="1 2" key="1">
    <citation type="submission" date="2020-06" db="EMBL/GenBank/DDBJ databases">
        <title>Description of novel acetic acid bacteria.</title>
        <authorList>
            <person name="Sombolestani A."/>
        </authorList>
    </citation>
    <scope>NUCLEOTIDE SEQUENCE [LARGE SCALE GENOMIC DNA]</scope>
    <source>
        <strain evidence="1 2">LMG 31431</strain>
    </source>
</reference>
<dbReference type="RefSeq" id="WP_176638696.1">
    <property type="nucleotide sequence ID" value="NZ_JABXXP010000008.1"/>
</dbReference>
<dbReference type="Gene3D" id="3.30.1360.120">
    <property type="entry name" value="Probable tRNA modification gtpase trme, domain 1"/>
    <property type="match status" value="1"/>
</dbReference>